<reference evidence="1 2" key="1">
    <citation type="journal article" date="2017" name="Curr. Biol.">
        <title>Genome architecture and evolution of a unichromosomal asexual nematode.</title>
        <authorList>
            <person name="Fradin H."/>
            <person name="Zegar C."/>
            <person name="Gutwein M."/>
            <person name="Lucas J."/>
            <person name="Kovtun M."/>
            <person name="Corcoran D."/>
            <person name="Baugh L.R."/>
            <person name="Kiontke K."/>
            <person name="Gunsalus K."/>
            <person name="Fitch D.H."/>
            <person name="Piano F."/>
        </authorList>
    </citation>
    <scope>NUCLEOTIDE SEQUENCE [LARGE SCALE GENOMIC DNA]</scope>
    <source>
        <strain evidence="1">PF1309</strain>
    </source>
</reference>
<comment type="caution">
    <text evidence="1">The sequence shown here is derived from an EMBL/GenBank/DDBJ whole genome shotgun (WGS) entry which is preliminary data.</text>
</comment>
<gene>
    <name evidence="1" type="ORF">WR25_03953</name>
</gene>
<name>A0A2A2KS49_9BILA</name>
<keyword evidence="2" id="KW-1185">Reference proteome</keyword>
<sequence>MIDSDPGYGFTYVGYTGAGFDTANMGPPPNCLITATGRNGANASITLQMEDMTCTRLLSDQVQLMVLTDGVYYNGQKIIGIGTTGLATDPG</sequence>
<protein>
    <submittedName>
        <fullName evidence="1">Uncharacterized protein</fullName>
    </submittedName>
</protein>
<dbReference type="AlphaFoldDB" id="A0A2A2KS49"/>
<dbReference type="Proteomes" id="UP000218231">
    <property type="component" value="Unassembled WGS sequence"/>
</dbReference>
<dbReference type="EMBL" id="LIAE01007817">
    <property type="protein sequence ID" value="PAV76770.1"/>
    <property type="molecule type" value="Genomic_DNA"/>
</dbReference>
<accession>A0A2A2KS49</accession>
<organism evidence="1 2">
    <name type="scientific">Diploscapter pachys</name>
    <dbReference type="NCBI Taxonomy" id="2018661"/>
    <lineage>
        <taxon>Eukaryota</taxon>
        <taxon>Metazoa</taxon>
        <taxon>Ecdysozoa</taxon>
        <taxon>Nematoda</taxon>
        <taxon>Chromadorea</taxon>
        <taxon>Rhabditida</taxon>
        <taxon>Rhabditina</taxon>
        <taxon>Rhabditomorpha</taxon>
        <taxon>Rhabditoidea</taxon>
        <taxon>Rhabditidae</taxon>
        <taxon>Diploscapter</taxon>
    </lineage>
</organism>
<evidence type="ECO:0000313" key="1">
    <source>
        <dbReference type="EMBL" id="PAV76770.1"/>
    </source>
</evidence>
<proteinExistence type="predicted"/>
<evidence type="ECO:0000313" key="2">
    <source>
        <dbReference type="Proteomes" id="UP000218231"/>
    </source>
</evidence>